<dbReference type="SUPFAM" id="SSF56672">
    <property type="entry name" value="DNA/RNA polymerases"/>
    <property type="match status" value="1"/>
</dbReference>
<evidence type="ECO:0000313" key="4">
    <source>
        <dbReference type="Proteomes" id="UP000575241"/>
    </source>
</evidence>
<sequence>MTLPNFDFIPLDGFNAAWLKAVYQSHVARSRAVGKDGIRHHAFEKMLDAECELIAAKVNEGTYRPTNYREKLIARGSKRPPRQISVPTIRDRLALRGALEFLKSHFPIAQPRPPHVFIKDIKTHLKVARVHSSFLRMDIKDFYPSLRHDLLQEALKKSDLPDSIIGLIIRAVATRTGTADQPAPTAGVPQGLSISNALASIYMVEFDKIADDGVFYRRYVDDILVIAESEKINSVYRSLWAGLESIGLASHPMGTPGKTEASVLGDGVQYLGYEITPDQISVRQSSLAKMFSNLAKVLTSFRYKRDHERDLFRLNLKISGCIINNSRRGWLMFFSQTDNISQLAYLDSWLNLEMKRLSIKKGSVKTFKRSYYEIRFNLQESIYIPNFDKYDLDQKKEVVAILSRKRREEVDAMDVVLVEREFDRLIGREVSELEKDLIDAFS</sequence>
<feature type="domain" description="Reverse transcriptase" evidence="2">
    <location>
        <begin position="35"/>
        <end position="275"/>
    </location>
</feature>
<evidence type="ECO:0000259" key="2">
    <source>
        <dbReference type="PROSITE" id="PS50878"/>
    </source>
</evidence>
<dbReference type="InterPro" id="IPR000477">
    <property type="entry name" value="RT_dom"/>
</dbReference>
<proteinExistence type="inferred from homology"/>
<name>A0A7W7K5D2_9SPHN</name>
<reference evidence="3 4" key="1">
    <citation type="submission" date="2020-08" db="EMBL/GenBank/DDBJ databases">
        <title>Functional genomics of gut bacteria from endangered species of beetles.</title>
        <authorList>
            <person name="Carlos-Shanley C."/>
        </authorList>
    </citation>
    <scope>NUCLEOTIDE SEQUENCE [LARGE SCALE GENOMIC DNA]</scope>
    <source>
        <strain evidence="3 4">S00224</strain>
    </source>
</reference>
<dbReference type="InterPro" id="IPR051083">
    <property type="entry name" value="GrpII_Intron_Splice-Mob/Def"/>
</dbReference>
<dbReference type="PANTHER" id="PTHR34047">
    <property type="entry name" value="NUCLEAR INTRON MATURASE 1, MITOCHONDRIAL-RELATED"/>
    <property type="match status" value="1"/>
</dbReference>
<protein>
    <recommendedName>
        <fullName evidence="2">Reverse transcriptase domain-containing protein</fullName>
    </recommendedName>
</protein>
<dbReference type="PANTHER" id="PTHR34047:SF8">
    <property type="entry name" value="PROTEIN YKFC"/>
    <property type="match status" value="1"/>
</dbReference>
<evidence type="ECO:0000313" key="3">
    <source>
        <dbReference type="EMBL" id="MBB4840720.1"/>
    </source>
</evidence>
<comment type="caution">
    <text evidence="3">The sequence shown here is derived from an EMBL/GenBank/DDBJ whole genome shotgun (WGS) entry which is preliminary data.</text>
</comment>
<dbReference type="AlphaFoldDB" id="A0A7W7K5D2"/>
<comment type="similarity">
    <text evidence="1">Belongs to the bacterial reverse transcriptase family.</text>
</comment>
<dbReference type="Proteomes" id="UP000575241">
    <property type="component" value="Unassembled WGS sequence"/>
</dbReference>
<keyword evidence="4" id="KW-1185">Reference proteome</keyword>
<dbReference type="PROSITE" id="PS50878">
    <property type="entry name" value="RT_POL"/>
    <property type="match status" value="1"/>
</dbReference>
<organism evidence="3 4">
    <name type="scientific">Sphingomonas kyeonggiensis</name>
    <dbReference type="NCBI Taxonomy" id="1268553"/>
    <lineage>
        <taxon>Bacteria</taxon>
        <taxon>Pseudomonadati</taxon>
        <taxon>Pseudomonadota</taxon>
        <taxon>Alphaproteobacteria</taxon>
        <taxon>Sphingomonadales</taxon>
        <taxon>Sphingomonadaceae</taxon>
        <taxon>Sphingomonas</taxon>
    </lineage>
</organism>
<dbReference type="Pfam" id="PF00078">
    <property type="entry name" value="RVT_1"/>
    <property type="match status" value="1"/>
</dbReference>
<accession>A0A7W7K5D2</accession>
<dbReference type="InterPro" id="IPR043502">
    <property type="entry name" value="DNA/RNA_pol_sf"/>
</dbReference>
<dbReference type="EMBL" id="JACHLN010000003">
    <property type="protein sequence ID" value="MBB4840720.1"/>
    <property type="molecule type" value="Genomic_DNA"/>
</dbReference>
<evidence type="ECO:0000256" key="1">
    <source>
        <dbReference type="ARBA" id="ARBA00034120"/>
    </source>
</evidence>
<gene>
    <name evidence="3" type="ORF">HNP52_003812</name>
</gene>
<dbReference type="RefSeq" id="WP_184169157.1">
    <property type="nucleotide sequence ID" value="NZ_JACHLN010000003.1"/>
</dbReference>